<dbReference type="InterPro" id="IPR009091">
    <property type="entry name" value="RCC1/BLIP-II"/>
</dbReference>
<dbReference type="PROSITE" id="PS50012">
    <property type="entry name" value="RCC1_3"/>
    <property type="match status" value="1"/>
</dbReference>
<name>A0A9J5Z4C4_SOLCO</name>
<gene>
    <name evidence="2" type="ORF">H5410_029311</name>
</gene>
<dbReference type="EMBL" id="JACXVP010000005">
    <property type="protein sequence ID" value="KAG5607819.1"/>
    <property type="molecule type" value="Genomic_DNA"/>
</dbReference>
<evidence type="ECO:0000256" key="1">
    <source>
        <dbReference type="PROSITE-ProRule" id="PRU00235"/>
    </source>
</evidence>
<evidence type="ECO:0000313" key="3">
    <source>
        <dbReference type="Proteomes" id="UP000824120"/>
    </source>
</evidence>
<organism evidence="2 3">
    <name type="scientific">Solanum commersonii</name>
    <name type="common">Commerson's wild potato</name>
    <name type="synonym">Commerson's nightshade</name>
    <dbReference type="NCBI Taxonomy" id="4109"/>
    <lineage>
        <taxon>Eukaryota</taxon>
        <taxon>Viridiplantae</taxon>
        <taxon>Streptophyta</taxon>
        <taxon>Embryophyta</taxon>
        <taxon>Tracheophyta</taxon>
        <taxon>Spermatophyta</taxon>
        <taxon>Magnoliopsida</taxon>
        <taxon>eudicotyledons</taxon>
        <taxon>Gunneridae</taxon>
        <taxon>Pentapetalae</taxon>
        <taxon>asterids</taxon>
        <taxon>lamiids</taxon>
        <taxon>Solanales</taxon>
        <taxon>Solanaceae</taxon>
        <taxon>Solanoideae</taxon>
        <taxon>Solaneae</taxon>
        <taxon>Solanum</taxon>
    </lineage>
</organism>
<protein>
    <submittedName>
        <fullName evidence="2">Uncharacterized protein</fullName>
    </submittedName>
</protein>
<reference evidence="2 3" key="1">
    <citation type="submission" date="2020-09" db="EMBL/GenBank/DDBJ databases">
        <title>De no assembly of potato wild relative species, Solanum commersonii.</title>
        <authorList>
            <person name="Cho K."/>
        </authorList>
    </citation>
    <scope>NUCLEOTIDE SEQUENCE [LARGE SCALE GENOMIC DNA]</scope>
    <source>
        <strain evidence="2">LZ3.2</strain>
        <tissue evidence="2">Leaf</tissue>
    </source>
</reference>
<comment type="caution">
    <text evidence="2">The sequence shown here is derived from an EMBL/GenBank/DDBJ whole genome shotgun (WGS) entry which is preliminary data.</text>
</comment>
<proteinExistence type="predicted"/>
<sequence>MDRCVISTFRGAFGSDLLRRPPLPDFRSRSAVYRRLPSSIVTSLGGNVYTWGWGGSHGTFSVDGHSSGGQLGQGNDVDYIMPTKINFPRHVKALQVSCGFNHTGAIFEYS</sequence>
<dbReference type="Proteomes" id="UP000824120">
    <property type="component" value="Chromosome 5"/>
</dbReference>
<accession>A0A9J5Z4C4</accession>
<dbReference type="SUPFAM" id="SSF50985">
    <property type="entry name" value="RCC1/BLIP-II"/>
    <property type="match status" value="1"/>
</dbReference>
<keyword evidence="3" id="KW-1185">Reference proteome</keyword>
<dbReference type="OrthoDB" id="8068875at2759"/>
<feature type="repeat" description="RCC1" evidence="1">
    <location>
        <begin position="46"/>
        <end position="109"/>
    </location>
</feature>
<dbReference type="InterPro" id="IPR000408">
    <property type="entry name" value="Reg_chr_condens"/>
</dbReference>
<dbReference type="Pfam" id="PF00415">
    <property type="entry name" value="RCC1"/>
    <property type="match status" value="1"/>
</dbReference>
<evidence type="ECO:0000313" key="2">
    <source>
        <dbReference type="EMBL" id="KAG5607819.1"/>
    </source>
</evidence>
<dbReference type="AlphaFoldDB" id="A0A9J5Z4C4"/>
<dbReference type="Gene3D" id="2.130.10.30">
    <property type="entry name" value="Regulator of chromosome condensation 1/beta-lactamase-inhibitor protein II"/>
    <property type="match status" value="1"/>
</dbReference>